<dbReference type="HOGENOM" id="CLU_1304731_0_0_1"/>
<protein>
    <recommendedName>
        <fullName evidence="3">Aminoglycoside phosphotransferase domain-containing protein</fullName>
    </recommendedName>
</protein>
<dbReference type="EMBL" id="GL988032">
    <property type="protein sequence ID" value="EGS23842.1"/>
    <property type="molecule type" value="Genomic_DNA"/>
</dbReference>
<name>G0RY56_CHATD</name>
<dbReference type="GeneID" id="18254588"/>
<dbReference type="SUPFAM" id="SSF56112">
    <property type="entry name" value="Protein kinase-like (PK-like)"/>
    <property type="match status" value="1"/>
</dbReference>
<dbReference type="OMA" id="GPSACME"/>
<sequence length="211" mass="23712">MLPPSSVQAHIFLSEVTTLQFLAETKVPAPQALPELISHSASRTGQFYLKHSDDKGDHILVDDDFNITGIIDWEFASVEAKELAFSAPCMMWPVGDFYDGNNTLSDDELHFAEIFEKKGRSDLAAIVRGGRRWQRYLFFLGGGIPSDKEEFEALFQGLRKSMLVEGEAEPSTYEEWKRKVLAEFAKENAQFKQLLDAERAKADNAATTTTN</sequence>
<accession>G0RY56</accession>
<dbReference type="PANTHER" id="PTHR21310:SF15">
    <property type="entry name" value="AMINOGLYCOSIDE PHOSPHOTRANSFERASE DOMAIN-CONTAINING PROTEIN"/>
    <property type="match status" value="1"/>
</dbReference>
<dbReference type="AlphaFoldDB" id="G0RY56"/>
<dbReference type="RefSeq" id="XP_006691084.1">
    <property type="nucleotide sequence ID" value="XM_006691021.1"/>
</dbReference>
<evidence type="ECO:0000313" key="2">
    <source>
        <dbReference type="Proteomes" id="UP000008066"/>
    </source>
</evidence>
<proteinExistence type="predicted"/>
<evidence type="ECO:0000313" key="1">
    <source>
        <dbReference type="EMBL" id="EGS23842.1"/>
    </source>
</evidence>
<dbReference type="STRING" id="759272.G0RY56"/>
<dbReference type="OrthoDB" id="5327538at2759"/>
<dbReference type="eggNOG" id="ENOG502S1E7">
    <property type="taxonomic scope" value="Eukaryota"/>
</dbReference>
<gene>
    <name evidence="1" type="ORF">CTHT_0005500</name>
</gene>
<dbReference type="InterPro" id="IPR051678">
    <property type="entry name" value="AGP_Transferase"/>
</dbReference>
<dbReference type="KEGG" id="cthr:CTHT_0005500"/>
<dbReference type="Proteomes" id="UP000008066">
    <property type="component" value="Unassembled WGS sequence"/>
</dbReference>
<dbReference type="InterPro" id="IPR011009">
    <property type="entry name" value="Kinase-like_dom_sf"/>
</dbReference>
<reference evidence="1 2" key="1">
    <citation type="journal article" date="2011" name="Cell">
        <title>Insight into structure and assembly of the nuclear pore complex by utilizing the genome of a eukaryotic thermophile.</title>
        <authorList>
            <person name="Amlacher S."/>
            <person name="Sarges P."/>
            <person name="Flemming D."/>
            <person name="van Noort V."/>
            <person name="Kunze R."/>
            <person name="Devos D.P."/>
            <person name="Arumugam M."/>
            <person name="Bork P."/>
            <person name="Hurt E."/>
        </authorList>
    </citation>
    <scope>NUCLEOTIDE SEQUENCE [LARGE SCALE GENOMIC DNA]</scope>
    <source>
        <strain evidence="2">DSM 1495 / CBS 144.50 / IMI 039719</strain>
    </source>
</reference>
<keyword evidence="2" id="KW-1185">Reference proteome</keyword>
<dbReference type="PANTHER" id="PTHR21310">
    <property type="entry name" value="AMINOGLYCOSIDE PHOSPHOTRANSFERASE-RELATED-RELATED"/>
    <property type="match status" value="1"/>
</dbReference>
<evidence type="ECO:0008006" key="3">
    <source>
        <dbReference type="Google" id="ProtNLM"/>
    </source>
</evidence>
<organism evidence="2">
    <name type="scientific">Chaetomium thermophilum (strain DSM 1495 / CBS 144.50 / IMI 039719)</name>
    <name type="common">Thermochaetoides thermophila</name>
    <dbReference type="NCBI Taxonomy" id="759272"/>
    <lineage>
        <taxon>Eukaryota</taxon>
        <taxon>Fungi</taxon>
        <taxon>Dikarya</taxon>
        <taxon>Ascomycota</taxon>
        <taxon>Pezizomycotina</taxon>
        <taxon>Sordariomycetes</taxon>
        <taxon>Sordariomycetidae</taxon>
        <taxon>Sordariales</taxon>
        <taxon>Chaetomiaceae</taxon>
        <taxon>Thermochaetoides</taxon>
    </lineage>
</organism>